<feature type="transmembrane region" description="Helical" evidence="1">
    <location>
        <begin position="136"/>
        <end position="157"/>
    </location>
</feature>
<feature type="transmembrane region" description="Helical" evidence="1">
    <location>
        <begin position="97"/>
        <end position="115"/>
    </location>
</feature>
<feature type="transmembrane region" description="Helical" evidence="1">
    <location>
        <begin position="15"/>
        <end position="34"/>
    </location>
</feature>
<feature type="transmembrane region" description="Helical" evidence="1">
    <location>
        <begin position="40"/>
        <end position="60"/>
    </location>
</feature>
<keyword evidence="1" id="KW-0472">Membrane</keyword>
<protein>
    <submittedName>
        <fullName evidence="2">Uncharacterized protein</fullName>
    </submittedName>
</protein>
<organism evidence="2 3">
    <name type="scientific">Candidatus Wallbacteria bacterium HGW-Wallbacteria-1</name>
    <dbReference type="NCBI Taxonomy" id="2013854"/>
    <lineage>
        <taxon>Bacteria</taxon>
        <taxon>Candidatus Walliibacteriota</taxon>
    </lineage>
</organism>
<keyword evidence="1" id="KW-0812">Transmembrane</keyword>
<name>A0A2N1PQM7_9BACT</name>
<keyword evidence="1" id="KW-1133">Transmembrane helix</keyword>
<dbReference type="EMBL" id="PGXC01000005">
    <property type="protein sequence ID" value="PKK90634.1"/>
    <property type="molecule type" value="Genomic_DNA"/>
</dbReference>
<sequence>MPITDCKFESLKRTLLTGLILAVLAIFQSIISLQNSDQSFFSAHVLIMAIVMICGISAFYRCTKETLPPPNPIPLILFWGVMTIGAGSAKGHELTSTVLPFLFAGFLATAAMALTRTAAKLSEMGAQNGARGIAGAAAFLVYLLIAFTVVPFASLFVRLCVCGPFQGLI</sequence>
<evidence type="ECO:0000313" key="2">
    <source>
        <dbReference type="EMBL" id="PKK90634.1"/>
    </source>
</evidence>
<feature type="transmembrane region" description="Helical" evidence="1">
    <location>
        <begin position="72"/>
        <end position="91"/>
    </location>
</feature>
<reference evidence="2 3" key="1">
    <citation type="journal article" date="2017" name="ISME J.">
        <title>Potential for microbial H2 and metal transformations associated with novel bacteria and archaea in deep terrestrial subsurface sediments.</title>
        <authorList>
            <person name="Hernsdorf A.W."/>
            <person name="Amano Y."/>
            <person name="Miyakawa K."/>
            <person name="Ise K."/>
            <person name="Suzuki Y."/>
            <person name="Anantharaman K."/>
            <person name="Probst A."/>
            <person name="Burstein D."/>
            <person name="Thomas B.C."/>
            <person name="Banfield J.F."/>
        </authorList>
    </citation>
    <scope>NUCLEOTIDE SEQUENCE [LARGE SCALE GENOMIC DNA]</scope>
    <source>
        <strain evidence="2">HGW-Wallbacteria-1</strain>
    </source>
</reference>
<accession>A0A2N1PQM7</accession>
<dbReference type="Proteomes" id="UP000233256">
    <property type="component" value="Unassembled WGS sequence"/>
</dbReference>
<proteinExistence type="predicted"/>
<gene>
    <name evidence="2" type="ORF">CVV64_09765</name>
</gene>
<dbReference type="AlphaFoldDB" id="A0A2N1PQM7"/>
<comment type="caution">
    <text evidence="2">The sequence shown here is derived from an EMBL/GenBank/DDBJ whole genome shotgun (WGS) entry which is preliminary data.</text>
</comment>
<evidence type="ECO:0000313" key="3">
    <source>
        <dbReference type="Proteomes" id="UP000233256"/>
    </source>
</evidence>
<evidence type="ECO:0000256" key="1">
    <source>
        <dbReference type="SAM" id="Phobius"/>
    </source>
</evidence>